<dbReference type="Gene3D" id="3.30.300.30">
    <property type="match status" value="1"/>
</dbReference>
<dbReference type="InterPro" id="IPR000873">
    <property type="entry name" value="AMP-dep_synth/lig_dom"/>
</dbReference>
<comment type="caution">
    <text evidence="7">The sequence shown here is derived from an EMBL/GenBank/DDBJ whole genome shotgun (WGS) entry which is preliminary data.</text>
</comment>
<dbReference type="RefSeq" id="WP_170275093.1">
    <property type="nucleotide sequence ID" value="NZ_BAAAKH010000021.1"/>
</dbReference>
<evidence type="ECO:0000313" key="8">
    <source>
        <dbReference type="Proteomes" id="UP000549517"/>
    </source>
</evidence>
<dbReference type="Proteomes" id="UP000549517">
    <property type="component" value="Unassembled WGS sequence"/>
</dbReference>
<dbReference type="Gene3D" id="3.40.50.12780">
    <property type="entry name" value="N-terminal domain of ligase-like"/>
    <property type="match status" value="1"/>
</dbReference>
<evidence type="ECO:0000259" key="6">
    <source>
        <dbReference type="Pfam" id="PF13193"/>
    </source>
</evidence>
<protein>
    <submittedName>
        <fullName evidence="7">AMP-binding protein</fullName>
    </submittedName>
</protein>
<accession>A0A849B596</accession>
<dbReference type="Pfam" id="PF00501">
    <property type="entry name" value="AMP-binding"/>
    <property type="match status" value="1"/>
</dbReference>
<reference evidence="7 8" key="1">
    <citation type="submission" date="2020-05" db="EMBL/GenBank/DDBJ databases">
        <title>MicrobeNet Type strains.</title>
        <authorList>
            <person name="Nicholson A.C."/>
        </authorList>
    </citation>
    <scope>NUCLEOTIDE SEQUENCE [LARGE SCALE GENOMIC DNA]</scope>
    <source>
        <strain evidence="7 8">CCUG 46604</strain>
    </source>
</reference>
<evidence type="ECO:0000256" key="2">
    <source>
        <dbReference type="ARBA" id="ARBA00022598"/>
    </source>
</evidence>
<dbReference type="Pfam" id="PF13193">
    <property type="entry name" value="AMP-binding_C"/>
    <property type="match status" value="1"/>
</dbReference>
<dbReference type="InterPro" id="IPR025110">
    <property type="entry name" value="AMP-bd_C"/>
</dbReference>
<dbReference type="EMBL" id="JABEMC010000014">
    <property type="protein sequence ID" value="NNG80356.1"/>
    <property type="molecule type" value="Genomic_DNA"/>
</dbReference>
<organism evidence="7 8">
    <name type="scientific">Brevibacterium luteolum</name>
    <dbReference type="NCBI Taxonomy" id="199591"/>
    <lineage>
        <taxon>Bacteria</taxon>
        <taxon>Bacillati</taxon>
        <taxon>Actinomycetota</taxon>
        <taxon>Actinomycetes</taxon>
        <taxon>Micrococcales</taxon>
        <taxon>Brevibacteriaceae</taxon>
        <taxon>Brevibacterium</taxon>
    </lineage>
</organism>
<feature type="domain" description="AMP-dependent synthetase/ligase" evidence="5">
    <location>
        <begin position="8"/>
        <end position="370"/>
    </location>
</feature>
<feature type="domain" description="AMP-binding enzyme C-terminal" evidence="6">
    <location>
        <begin position="420"/>
        <end position="495"/>
    </location>
</feature>
<dbReference type="AlphaFoldDB" id="A0A849B596"/>
<dbReference type="PROSITE" id="PS00455">
    <property type="entry name" value="AMP_BINDING"/>
    <property type="match status" value="1"/>
</dbReference>
<evidence type="ECO:0000256" key="1">
    <source>
        <dbReference type="ARBA" id="ARBA00006432"/>
    </source>
</evidence>
<keyword evidence="4" id="KW-0472">Membrane</keyword>
<comment type="similarity">
    <text evidence="1">Belongs to the ATP-dependent AMP-binding enzyme family.</text>
</comment>
<feature type="transmembrane region" description="Helical" evidence="4">
    <location>
        <begin position="54"/>
        <end position="75"/>
    </location>
</feature>
<name>A0A849B596_9MICO</name>
<evidence type="ECO:0000313" key="7">
    <source>
        <dbReference type="EMBL" id="NNG80356.1"/>
    </source>
</evidence>
<keyword evidence="4" id="KW-0812">Transmembrane</keyword>
<keyword evidence="2" id="KW-0436">Ligase</keyword>
<sequence length="520" mass="57023">MKLTTMLEGSVERFPEAEALVAGDIRLTFAQFQEQSLRAAAYLRKRGVGPGSRVGIMAYNVPGFAIGAFGVWYLGATLVPLNHKMQAPEVEYTVNHAELDLGIVSPELLETAMAGAPDTKWITTDPATGELDEAIAQHEPLRPDQLPELHDEDVAQILYTSGTTSAPRGCVHSHRSIAQAALLIALNLGFDSDDRYLIAMPLWHSAPLNICFMPMIAVGGTTVLHREYHPVETMKLIQSERTTTFFGPPIAYLAPMMAAKQLEQDFSSAYDFSSMRRWLYGGAPTDAGTLRRLISGYESENFYNVFGMSEMGPTGCFLRPEDQLRKAGSIGRAAMIGNRMRVVDADGRDAGPGQTGEVWFAGDTRMREYLNDPQATAAVFEGDWYRTGDVARIDEDGFLYIVDRLKDVIIVGGENVYSLEVEEAISSHPRVADVAVVGRPDPDWGEQIVAFVTTSDGEELGTEDLRDHLAGSLARYKIPREVVIAEALPRNPSGKLLKHVLRSQVSEDPGAKDQVTDTTD</sequence>
<dbReference type="PANTHER" id="PTHR43767:SF1">
    <property type="entry name" value="NONRIBOSOMAL PEPTIDE SYNTHASE PES1 (EUROFUNG)-RELATED"/>
    <property type="match status" value="1"/>
</dbReference>
<dbReference type="InterPro" id="IPR045851">
    <property type="entry name" value="AMP-bd_C_sf"/>
</dbReference>
<dbReference type="GO" id="GO:0016878">
    <property type="term" value="F:acid-thiol ligase activity"/>
    <property type="evidence" value="ECO:0007669"/>
    <property type="project" value="UniProtKB-ARBA"/>
</dbReference>
<dbReference type="InterPro" id="IPR042099">
    <property type="entry name" value="ANL_N_sf"/>
</dbReference>
<feature type="region of interest" description="Disordered" evidence="3">
    <location>
        <begin position="501"/>
        <end position="520"/>
    </location>
</feature>
<dbReference type="InterPro" id="IPR020845">
    <property type="entry name" value="AMP-binding_CS"/>
</dbReference>
<evidence type="ECO:0000256" key="4">
    <source>
        <dbReference type="SAM" id="Phobius"/>
    </source>
</evidence>
<dbReference type="FunFam" id="3.30.300.30:FF:000008">
    <property type="entry name" value="2,3-dihydroxybenzoate-AMP ligase"/>
    <property type="match status" value="1"/>
</dbReference>
<dbReference type="InterPro" id="IPR050237">
    <property type="entry name" value="ATP-dep_AMP-bd_enzyme"/>
</dbReference>
<keyword evidence="4" id="KW-1133">Transmembrane helix</keyword>
<evidence type="ECO:0000256" key="3">
    <source>
        <dbReference type="SAM" id="MobiDB-lite"/>
    </source>
</evidence>
<feature type="compositionally biased region" description="Basic and acidic residues" evidence="3">
    <location>
        <begin position="509"/>
        <end position="520"/>
    </location>
</feature>
<dbReference type="PANTHER" id="PTHR43767">
    <property type="entry name" value="LONG-CHAIN-FATTY-ACID--COA LIGASE"/>
    <property type="match status" value="1"/>
</dbReference>
<proteinExistence type="inferred from homology"/>
<evidence type="ECO:0000259" key="5">
    <source>
        <dbReference type="Pfam" id="PF00501"/>
    </source>
</evidence>
<gene>
    <name evidence="7" type="ORF">HLA91_13395</name>
</gene>
<dbReference type="SUPFAM" id="SSF56801">
    <property type="entry name" value="Acetyl-CoA synthetase-like"/>
    <property type="match status" value="1"/>
</dbReference>